<comment type="similarity">
    <text evidence="1">Belongs to the MIX23 family.</text>
</comment>
<keyword evidence="3" id="KW-1185">Reference proteome</keyword>
<dbReference type="EMBL" id="JAPDRL010000006">
    <property type="protein sequence ID" value="KAJ9668540.1"/>
    <property type="molecule type" value="Genomic_DNA"/>
</dbReference>
<gene>
    <name evidence="2" type="ORF">H2201_001181</name>
</gene>
<accession>A0ABQ9P1V1</accession>
<dbReference type="PIRSF" id="PIRSF022603">
    <property type="entry name" value="UCP022603"/>
    <property type="match status" value="1"/>
</dbReference>
<dbReference type="InterPro" id="IPR019171">
    <property type="entry name" value="MIX23"/>
</dbReference>
<dbReference type="Pfam" id="PF09774">
    <property type="entry name" value="MIX23"/>
    <property type="match status" value="1"/>
</dbReference>
<sequence>MPKPYDHPELTPQFCFNQTALRDFLRLSRSTIDDSITQNLNALLTPSSLPFDPSSTSVRATLPPASRRRIPPAACASFKNSILFPSWQSRSDVLSYCASVATSPDPDDPESLVRGVENARARERIVDERLDPYSGRYFPREARTEALAGLIRNERMVESIVRSRTWGLIAERCGDTGEGFERALDEWRRGREGREGGGGVGL</sequence>
<proteinExistence type="inferred from homology"/>
<comment type="caution">
    <text evidence="2">The sequence shown here is derived from an EMBL/GenBank/DDBJ whole genome shotgun (WGS) entry which is preliminary data.</text>
</comment>
<evidence type="ECO:0000313" key="3">
    <source>
        <dbReference type="Proteomes" id="UP001172684"/>
    </source>
</evidence>
<evidence type="ECO:0008006" key="4">
    <source>
        <dbReference type="Google" id="ProtNLM"/>
    </source>
</evidence>
<name>A0ABQ9P1V1_9PEZI</name>
<protein>
    <recommendedName>
        <fullName evidence="4">Caffeine-induced death protein Cid2</fullName>
    </recommendedName>
</protein>
<dbReference type="PANTHER" id="PTHR31905:SF2">
    <property type="entry name" value="PROTEIN MIX23"/>
    <property type="match status" value="1"/>
</dbReference>
<evidence type="ECO:0000313" key="2">
    <source>
        <dbReference type="EMBL" id="KAJ9668540.1"/>
    </source>
</evidence>
<dbReference type="PANTHER" id="PTHR31905">
    <property type="entry name" value="COILED-COIL DOMAIN-CONTAINING PROTEIN 58"/>
    <property type="match status" value="1"/>
</dbReference>
<evidence type="ECO:0000256" key="1">
    <source>
        <dbReference type="ARBA" id="ARBA00024204"/>
    </source>
</evidence>
<dbReference type="InterPro" id="IPR016805">
    <property type="entry name" value="MIX23_fungal"/>
</dbReference>
<dbReference type="Proteomes" id="UP001172684">
    <property type="component" value="Unassembled WGS sequence"/>
</dbReference>
<reference evidence="2" key="1">
    <citation type="submission" date="2022-10" db="EMBL/GenBank/DDBJ databases">
        <title>Culturing micro-colonial fungi from biological soil crusts in the Mojave desert and describing Neophaeococcomyces mojavensis, and introducing the new genera and species Taxawa tesnikishii.</title>
        <authorList>
            <person name="Kurbessoian T."/>
            <person name="Stajich J.E."/>
        </authorList>
    </citation>
    <scope>NUCLEOTIDE SEQUENCE</scope>
    <source>
        <strain evidence="2">TK_1</strain>
    </source>
</reference>
<organism evidence="2 3">
    <name type="scientific">Coniosporium apollinis</name>
    <dbReference type="NCBI Taxonomy" id="61459"/>
    <lineage>
        <taxon>Eukaryota</taxon>
        <taxon>Fungi</taxon>
        <taxon>Dikarya</taxon>
        <taxon>Ascomycota</taxon>
        <taxon>Pezizomycotina</taxon>
        <taxon>Dothideomycetes</taxon>
        <taxon>Dothideomycetes incertae sedis</taxon>
        <taxon>Coniosporium</taxon>
    </lineage>
</organism>